<organism evidence="2 3">
    <name type="scientific">Actinorhabdospora filicis</name>
    <dbReference type="NCBI Taxonomy" id="1785913"/>
    <lineage>
        <taxon>Bacteria</taxon>
        <taxon>Bacillati</taxon>
        <taxon>Actinomycetota</taxon>
        <taxon>Actinomycetes</taxon>
        <taxon>Micromonosporales</taxon>
        <taxon>Micromonosporaceae</taxon>
        <taxon>Actinorhabdospora</taxon>
    </lineage>
</organism>
<keyword evidence="3" id="KW-1185">Reference proteome</keyword>
<evidence type="ECO:0000313" key="2">
    <source>
        <dbReference type="EMBL" id="GLZ77004.1"/>
    </source>
</evidence>
<dbReference type="Proteomes" id="UP001165079">
    <property type="component" value="Unassembled WGS sequence"/>
</dbReference>
<protein>
    <submittedName>
        <fullName evidence="2">Uncharacterized protein</fullName>
    </submittedName>
</protein>
<comment type="caution">
    <text evidence="2">The sequence shown here is derived from an EMBL/GenBank/DDBJ whole genome shotgun (WGS) entry which is preliminary data.</text>
</comment>
<sequence>MALRQGSILGVWHAGWEMPVSDLAHADRLAAAAIILLRRGEAGDERTRVLDATLTELRELLARDLRPVRRWLLDTGPRVVLAFLGLAAGTACHLLDARFWGIAAVLPLTLAAVFLRSRPPSPSPEPGGEAEGDVAAIVREIGVALATHGAQGSHGGRLAHTAACLARAWDVLNLGAIPPYTPGAGYQRFGRVPFLERHDASPAMRAMRATGLRWNVAATAHRMVHQYWYHSLYHPAGRRILARADHVLRYTWRAPGGLPARLVVTLPPLLVAAFLGGLLGLAAAVVCLGAIELTRLDPCHEYPPSSYAAFDVRADDAHTRWLFSVSGDPVLRELMR</sequence>
<proteinExistence type="predicted"/>
<accession>A0A9W6SJY4</accession>
<evidence type="ECO:0000256" key="1">
    <source>
        <dbReference type="SAM" id="Phobius"/>
    </source>
</evidence>
<name>A0A9W6SJY4_9ACTN</name>
<gene>
    <name evidence="2" type="ORF">Afil01_18110</name>
</gene>
<keyword evidence="1" id="KW-0812">Transmembrane</keyword>
<evidence type="ECO:0000313" key="3">
    <source>
        <dbReference type="Proteomes" id="UP001165079"/>
    </source>
</evidence>
<dbReference type="EMBL" id="BSTX01000001">
    <property type="protein sequence ID" value="GLZ77004.1"/>
    <property type="molecule type" value="Genomic_DNA"/>
</dbReference>
<dbReference type="AlphaFoldDB" id="A0A9W6SJY4"/>
<keyword evidence="1" id="KW-1133">Transmembrane helix</keyword>
<feature type="transmembrane region" description="Helical" evidence="1">
    <location>
        <begin position="269"/>
        <end position="291"/>
    </location>
</feature>
<reference evidence="2" key="1">
    <citation type="submission" date="2023-03" db="EMBL/GenBank/DDBJ databases">
        <title>Actinorhabdospora filicis NBRC 111898.</title>
        <authorList>
            <person name="Ichikawa N."/>
            <person name="Sato H."/>
            <person name="Tonouchi N."/>
        </authorList>
    </citation>
    <scope>NUCLEOTIDE SEQUENCE</scope>
    <source>
        <strain evidence="2">NBRC 111898</strain>
    </source>
</reference>
<keyword evidence="1" id="KW-0472">Membrane</keyword>